<dbReference type="PANTHER" id="PTHR13812:SF19">
    <property type="entry name" value="KETIMINE REDUCTASE MU-CRYSTALLIN"/>
    <property type="match status" value="1"/>
</dbReference>
<name>A0A2V3VNK3_9BACI</name>
<dbReference type="RefSeq" id="WP_110396955.1">
    <property type="nucleotide sequence ID" value="NZ_JBHUHB010000001.1"/>
</dbReference>
<dbReference type="PIRSF" id="PIRSF001439">
    <property type="entry name" value="CryM"/>
    <property type="match status" value="1"/>
</dbReference>
<dbReference type="PANTHER" id="PTHR13812">
    <property type="entry name" value="KETIMINE REDUCTASE MU-CRYSTALLIN"/>
    <property type="match status" value="1"/>
</dbReference>
<comment type="caution">
    <text evidence="1">The sequence shown here is derived from an EMBL/GenBank/DDBJ whole genome shotgun (WGS) entry which is preliminary data.</text>
</comment>
<dbReference type="Gene3D" id="3.30.1780.10">
    <property type="entry name" value="ornithine cyclodeaminase, domain 1"/>
    <property type="match status" value="1"/>
</dbReference>
<dbReference type="GO" id="GO:0005737">
    <property type="term" value="C:cytoplasm"/>
    <property type="evidence" value="ECO:0007669"/>
    <property type="project" value="TreeGrafter"/>
</dbReference>
<dbReference type="InterPro" id="IPR023401">
    <property type="entry name" value="ODC_N"/>
</dbReference>
<evidence type="ECO:0000313" key="1">
    <source>
        <dbReference type="EMBL" id="PXW83437.1"/>
    </source>
</evidence>
<protein>
    <submittedName>
        <fullName evidence="1">Ornithine cyclodeaminase</fullName>
    </submittedName>
</protein>
<dbReference type="OrthoDB" id="9792005at2"/>
<accession>A0A2V3VNK3</accession>
<dbReference type="EMBL" id="QJJQ01000016">
    <property type="protein sequence ID" value="PXW83437.1"/>
    <property type="molecule type" value="Genomic_DNA"/>
</dbReference>
<dbReference type="Pfam" id="PF02423">
    <property type="entry name" value="OCD_Mu_crystall"/>
    <property type="match status" value="1"/>
</dbReference>
<dbReference type="SUPFAM" id="SSF51735">
    <property type="entry name" value="NAD(P)-binding Rossmann-fold domains"/>
    <property type="match status" value="1"/>
</dbReference>
<proteinExistence type="predicted"/>
<dbReference type="AlphaFoldDB" id="A0A2V3VNK3"/>
<sequence length="312" mass="34500">MIFLNESGIKEAISMKEMIDAIDLSYEMYHANDFLMPTRMQITHNENTLLIMPTVMEEVIGTKLVTVFPNNVNIPRLHGVVVLTSNATGEIKAILDGTCLTGFRTGAVGGSAVRHFANDTSETLTIIGTGVQGFYQAIAACTERPIKKIKLYNRTTAKMPAFISRLKQEINSTIEITAHSSAADAIKGSDIIMTATNSNEPVLPNDPHLLKNKLIIGIGSFQPKMREFPEALYDITDRIFIDTKDAIEESGDIHTPLKNNWIKEQSVQTMASFLASNEKIKKENGKSIVFKSTGMGLFDAVTANIIYDELYY</sequence>
<dbReference type="InterPro" id="IPR036291">
    <property type="entry name" value="NAD(P)-bd_dom_sf"/>
</dbReference>
<organism evidence="1 2">
    <name type="scientific">Pseudogracilibacillus auburnensis</name>
    <dbReference type="NCBI Taxonomy" id="1494959"/>
    <lineage>
        <taxon>Bacteria</taxon>
        <taxon>Bacillati</taxon>
        <taxon>Bacillota</taxon>
        <taxon>Bacilli</taxon>
        <taxon>Bacillales</taxon>
        <taxon>Bacillaceae</taxon>
        <taxon>Pseudogracilibacillus</taxon>
    </lineage>
</organism>
<dbReference type="InterPro" id="IPR003462">
    <property type="entry name" value="ODC_Mu_crystall"/>
</dbReference>
<reference evidence="1 2" key="1">
    <citation type="submission" date="2018-05" db="EMBL/GenBank/DDBJ databases">
        <title>Genomic Encyclopedia of Type Strains, Phase IV (KMG-IV): sequencing the most valuable type-strain genomes for metagenomic binning, comparative biology and taxonomic classification.</title>
        <authorList>
            <person name="Goeker M."/>
        </authorList>
    </citation>
    <scope>NUCLEOTIDE SEQUENCE [LARGE SCALE GENOMIC DNA]</scope>
    <source>
        <strain evidence="1 2">DSM 28556</strain>
    </source>
</reference>
<evidence type="ECO:0000313" key="2">
    <source>
        <dbReference type="Proteomes" id="UP000247978"/>
    </source>
</evidence>
<gene>
    <name evidence="1" type="ORF">DFR56_116116</name>
</gene>
<keyword evidence="2" id="KW-1185">Reference proteome</keyword>
<dbReference type="Gene3D" id="3.40.50.720">
    <property type="entry name" value="NAD(P)-binding Rossmann-like Domain"/>
    <property type="match status" value="1"/>
</dbReference>
<dbReference type="Proteomes" id="UP000247978">
    <property type="component" value="Unassembled WGS sequence"/>
</dbReference>